<evidence type="ECO:0000256" key="2">
    <source>
        <dbReference type="ARBA" id="ARBA00023015"/>
    </source>
</evidence>
<dbReference type="CDD" id="cd06171">
    <property type="entry name" value="Sigma70_r4"/>
    <property type="match status" value="1"/>
</dbReference>
<dbReference type="InterPro" id="IPR013324">
    <property type="entry name" value="RNA_pol_sigma_r3/r4-like"/>
</dbReference>
<keyword evidence="5" id="KW-0804">Transcription</keyword>
<dbReference type="Gene3D" id="1.10.10.10">
    <property type="entry name" value="Winged helix-like DNA-binding domain superfamily/Winged helix DNA-binding domain"/>
    <property type="match status" value="1"/>
</dbReference>
<evidence type="ECO:0000256" key="1">
    <source>
        <dbReference type="ARBA" id="ARBA00010641"/>
    </source>
</evidence>
<evidence type="ECO:0000256" key="6">
    <source>
        <dbReference type="SAM" id="MobiDB-lite"/>
    </source>
</evidence>
<sequence length="189" mass="21085">MNNDNTVIARSVTDPSAFGEIFHRYAGAVHRYAARRAGDAVADDVTSETFLIAFQRRARFDPAREDARPWLFGIATNLIHRHRIATARVLRAMERSVPEAEAVSVDPDDALDARREVARLAGRIRRLSAGDRDCLLLFSWAELSYDEIAEALHIPVGTVKSRLNRARRQIRTAPEEGENGRADTAPQPA</sequence>
<feature type="region of interest" description="Disordered" evidence="6">
    <location>
        <begin position="170"/>
        <end position="189"/>
    </location>
</feature>
<dbReference type="STRING" id="582680.RS86_02037"/>
<dbReference type="GO" id="GO:0006352">
    <property type="term" value="P:DNA-templated transcription initiation"/>
    <property type="evidence" value="ECO:0007669"/>
    <property type="project" value="InterPro"/>
</dbReference>
<name>A0A0F0LJK7_9MICO</name>
<accession>A0A0F0LJK7</accession>
<evidence type="ECO:0000256" key="5">
    <source>
        <dbReference type="ARBA" id="ARBA00023163"/>
    </source>
</evidence>
<dbReference type="SUPFAM" id="SSF88946">
    <property type="entry name" value="Sigma2 domain of RNA polymerase sigma factors"/>
    <property type="match status" value="1"/>
</dbReference>
<dbReference type="Pfam" id="PF04542">
    <property type="entry name" value="Sigma70_r2"/>
    <property type="match status" value="1"/>
</dbReference>
<evidence type="ECO:0000256" key="4">
    <source>
        <dbReference type="ARBA" id="ARBA00023125"/>
    </source>
</evidence>
<dbReference type="AlphaFoldDB" id="A0A0F0LJK7"/>
<dbReference type="Pfam" id="PF08281">
    <property type="entry name" value="Sigma70_r4_2"/>
    <property type="match status" value="1"/>
</dbReference>
<proteinExistence type="inferred from homology"/>
<organism evidence="9 10">
    <name type="scientific">Microbacterium azadirachtae</name>
    <dbReference type="NCBI Taxonomy" id="582680"/>
    <lineage>
        <taxon>Bacteria</taxon>
        <taxon>Bacillati</taxon>
        <taxon>Actinomycetota</taxon>
        <taxon>Actinomycetes</taxon>
        <taxon>Micrococcales</taxon>
        <taxon>Microbacteriaceae</taxon>
        <taxon>Microbacterium</taxon>
    </lineage>
</organism>
<dbReference type="InterPro" id="IPR036388">
    <property type="entry name" value="WH-like_DNA-bd_sf"/>
</dbReference>
<evidence type="ECO:0000313" key="9">
    <source>
        <dbReference type="EMBL" id="KJL32864.1"/>
    </source>
</evidence>
<keyword evidence="2" id="KW-0805">Transcription regulation</keyword>
<dbReference type="SUPFAM" id="SSF88659">
    <property type="entry name" value="Sigma3 and sigma4 domains of RNA polymerase sigma factors"/>
    <property type="match status" value="1"/>
</dbReference>
<feature type="domain" description="RNA polymerase sigma factor 70 region 4 type 2" evidence="8">
    <location>
        <begin position="123"/>
        <end position="170"/>
    </location>
</feature>
<keyword evidence="10" id="KW-1185">Reference proteome</keyword>
<dbReference type="GO" id="GO:0003677">
    <property type="term" value="F:DNA binding"/>
    <property type="evidence" value="ECO:0007669"/>
    <property type="project" value="UniProtKB-KW"/>
</dbReference>
<keyword evidence="3" id="KW-0731">Sigma factor</keyword>
<comment type="similarity">
    <text evidence="1">Belongs to the sigma-70 factor family. ECF subfamily.</text>
</comment>
<reference evidence="9 10" key="1">
    <citation type="submission" date="2015-02" db="EMBL/GenBank/DDBJ databases">
        <title>Draft genome sequences of ten Microbacterium spp. with emphasis on heavy metal contaminated environments.</title>
        <authorList>
            <person name="Corretto E."/>
        </authorList>
    </citation>
    <scope>NUCLEOTIDE SEQUENCE [LARGE SCALE GENOMIC DNA]</scope>
    <source>
        <strain evidence="9 10">ARN176</strain>
    </source>
</reference>
<evidence type="ECO:0000256" key="3">
    <source>
        <dbReference type="ARBA" id="ARBA00023082"/>
    </source>
</evidence>
<dbReference type="InterPro" id="IPR007627">
    <property type="entry name" value="RNA_pol_sigma70_r2"/>
</dbReference>
<keyword evidence="4" id="KW-0238">DNA-binding</keyword>
<protein>
    <submittedName>
        <fullName evidence="9">ECF RNA polymerase sigma factor SigW</fullName>
    </submittedName>
</protein>
<dbReference type="InterPro" id="IPR039425">
    <property type="entry name" value="RNA_pol_sigma-70-like"/>
</dbReference>
<feature type="domain" description="RNA polymerase sigma-70 region 2" evidence="7">
    <location>
        <begin position="22"/>
        <end position="83"/>
    </location>
</feature>
<dbReference type="InterPro" id="IPR014284">
    <property type="entry name" value="RNA_pol_sigma-70_dom"/>
</dbReference>
<dbReference type="Proteomes" id="UP000033740">
    <property type="component" value="Unassembled WGS sequence"/>
</dbReference>
<evidence type="ECO:0000259" key="7">
    <source>
        <dbReference type="Pfam" id="PF04542"/>
    </source>
</evidence>
<dbReference type="NCBIfam" id="TIGR02937">
    <property type="entry name" value="sigma70-ECF"/>
    <property type="match status" value="1"/>
</dbReference>
<dbReference type="InterPro" id="IPR013325">
    <property type="entry name" value="RNA_pol_sigma_r2"/>
</dbReference>
<dbReference type="PANTHER" id="PTHR43133:SF8">
    <property type="entry name" value="RNA POLYMERASE SIGMA FACTOR HI_1459-RELATED"/>
    <property type="match status" value="1"/>
</dbReference>
<evidence type="ECO:0000259" key="8">
    <source>
        <dbReference type="Pfam" id="PF08281"/>
    </source>
</evidence>
<gene>
    <name evidence="9" type="primary">sigW</name>
    <name evidence="9" type="ORF">RS86_02037</name>
</gene>
<dbReference type="EMBL" id="JYIX01000035">
    <property type="protein sequence ID" value="KJL32864.1"/>
    <property type="molecule type" value="Genomic_DNA"/>
</dbReference>
<dbReference type="InterPro" id="IPR013249">
    <property type="entry name" value="RNA_pol_sigma70_r4_t2"/>
</dbReference>
<comment type="caution">
    <text evidence="9">The sequence shown here is derived from an EMBL/GenBank/DDBJ whole genome shotgun (WGS) entry which is preliminary data.</text>
</comment>
<dbReference type="RefSeq" id="WP_235281738.1">
    <property type="nucleotide sequence ID" value="NZ_JYIX01000035.1"/>
</dbReference>
<dbReference type="Gene3D" id="1.10.1740.10">
    <property type="match status" value="1"/>
</dbReference>
<dbReference type="PANTHER" id="PTHR43133">
    <property type="entry name" value="RNA POLYMERASE ECF-TYPE SIGMA FACTO"/>
    <property type="match status" value="1"/>
</dbReference>
<dbReference type="GO" id="GO:0016987">
    <property type="term" value="F:sigma factor activity"/>
    <property type="evidence" value="ECO:0007669"/>
    <property type="project" value="UniProtKB-KW"/>
</dbReference>
<dbReference type="PATRIC" id="fig|582680.6.peg.2102"/>
<evidence type="ECO:0000313" key="10">
    <source>
        <dbReference type="Proteomes" id="UP000033740"/>
    </source>
</evidence>